<proteinExistence type="predicted"/>
<reference evidence="1 2" key="2">
    <citation type="submission" date="2010-03" db="EMBL/GenBank/DDBJ databases">
        <authorList>
            <person name="Pajon A."/>
        </authorList>
    </citation>
    <scope>NUCLEOTIDE SEQUENCE [LARGE SCALE GENOMIC DNA]</scope>
    <source>
        <strain evidence="1 2">XB6B4</strain>
    </source>
</reference>
<evidence type="ECO:0000313" key="1">
    <source>
        <dbReference type="EMBL" id="CBL13786.1"/>
    </source>
</evidence>
<organism evidence="1 2">
    <name type="scientific">Roseburia intestinalis XB6B4</name>
    <dbReference type="NCBI Taxonomy" id="718255"/>
    <lineage>
        <taxon>Bacteria</taxon>
        <taxon>Bacillati</taxon>
        <taxon>Bacillota</taxon>
        <taxon>Clostridia</taxon>
        <taxon>Lachnospirales</taxon>
        <taxon>Lachnospiraceae</taxon>
        <taxon>Roseburia</taxon>
    </lineage>
</organism>
<dbReference type="HOGENOM" id="CLU_3391145_0_0_9"/>
<evidence type="ECO:0000313" key="2">
    <source>
        <dbReference type="Proteomes" id="UP000008953"/>
    </source>
</evidence>
<dbReference type="KEGG" id="rix:RO1_35070"/>
<dbReference type="AlphaFoldDB" id="D4L2E6"/>
<dbReference type="Proteomes" id="UP000008953">
    <property type="component" value="Chromosome"/>
</dbReference>
<dbReference type="EMBL" id="FP929050">
    <property type="protein sequence ID" value="CBL13786.1"/>
    <property type="molecule type" value="Genomic_DNA"/>
</dbReference>
<gene>
    <name evidence="1" type="ORF">RO1_35070</name>
</gene>
<reference evidence="1 2" key="1">
    <citation type="submission" date="2010-03" db="EMBL/GenBank/DDBJ databases">
        <title>The genome sequence of Roseburia intestinalis XB6B4.</title>
        <authorList>
            <consortium name="metaHIT consortium -- http://www.metahit.eu/"/>
            <person name="Pajon A."/>
            <person name="Turner K."/>
            <person name="Parkhill J."/>
            <person name="Bernalier A."/>
        </authorList>
    </citation>
    <scope>NUCLEOTIDE SEQUENCE [LARGE SCALE GENOMIC DNA]</scope>
    <source>
        <strain evidence="1 2">XB6B4</strain>
    </source>
</reference>
<protein>
    <submittedName>
        <fullName evidence="1">Uncharacterized protein</fullName>
    </submittedName>
</protein>
<name>D4L2E6_9FIRM</name>
<accession>D4L2E6</accession>
<sequence>MENGLKELQQRLVEMLSSFQKFTQQNGMIFFW</sequence>